<proteinExistence type="predicted"/>
<evidence type="ECO:0000313" key="3">
    <source>
        <dbReference type="Proteomes" id="UP000325579"/>
    </source>
</evidence>
<dbReference type="AlphaFoldDB" id="A0A5N7DG35"/>
<evidence type="ECO:0000256" key="1">
    <source>
        <dbReference type="SAM" id="SignalP"/>
    </source>
</evidence>
<keyword evidence="1" id="KW-0732">Signal</keyword>
<feature type="chain" id="PRO_5025006510" description="Secreted protein" evidence="1">
    <location>
        <begin position="18"/>
        <end position="138"/>
    </location>
</feature>
<dbReference type="GeneID" id="43671588"/>
<evidence type="ECO:0008006" key="4">
    <source>
        <dbReference type="Google" id="ProtNLM"/>
    </source>
</evidence>
<protein>
    <recommendedName>
        <fullName evidence="4">Secreted protein</fullName>
    </recommendedName>
</protein>
<keyword evidence="3" id="KW-1185">Reference proteome</keyword>
<gene>
    <name evidence="2" type="ORF">BDV37DRAFT_281812</name>
</gene>
<dbReference type="EMBL" id="ML736760">
    <property type="protein sequence ID" value="KAE8405406.1"/>
    <property type="molecule type" value="Genomic_DNA"/>
</dbReference>
<organism evidence="2 3">
    <name type="scientific">Aspergillus pseudonomiae</name>
    <dbReference type="NCBI Taxonomy" id="1506151"/>
    <lineage>
        <taxon>Eukaryota</taxon>
        <taxon>Fungi</taxon>
        <taxon>Dikarya</taxon>
        <taxon>Ascomycota</taxon>
        <taxon>Pezizomycotina</taxon>
        <taxon>Eurotiomycetes</taxon>
        <taxon>Eurotiomycetidae</taxon>
        <taxon>Eurotiales</taxon>
        <taxon>Aspergillaceae</taxon>
        <taxon>Aspergillus</taxon>
        <taxon>Aspergillus subgen. Circumdati</taxon>
    </lineage>
</organism>
<dbReference type="RefSeq" id="XP_031942725.1">
    <property type="nucleotide sequence ID" value="XM_032086897.1"/>
</dbReference>
<accession>A0A5N7DG35</accession>
<reference evidence="2 3" key="1">
    <citation type="submission" date="2019-04" db="EMBL/GenBank/DDBJ databases">
        <authorList>
            <consortium name="DOE Joint Genome Institute"/>
            <person name="Mondo S."/>
            <person name="Kjaerbolling I."/>
            <person name="Vesth T."/>
            <person name="Frisvad J.C."/>
            <person name="Nybo J.L."/>
            <person name="Theobald S."/>
            <person name="Kildgaard S."/>
            <person name="Isbrandt T."/>
            <person name="Kuo A."/>
            <person name="Sato A."/>
            <person name="Lyhne E.K."/>
            <person name="Kogle M.E."/>
            <person name="Wiebenga A."/>
            <person name="Kun R.S."/>
            <person name="Lubbers R.J."/>
            <person name="Makela M.R."/>
            <person name="Barry K."/>
            <person name="Chovatia M."/>
            <person name="Clum A."/>
            <person name="Daum C."/>
            <person name="Haridas S."/>
            <person name="He G."/>
            <person name="LaButti K."/>
            <person name="Lipzen A."/>
            <person name="Riley R."/>
            <person name="Salamov A."/>
            <person name="Simmons B.A."/>
            <person name="Magnuson J.K."/>
            <person name="Henrissat B."/>
            <person name="Mortensen U.H."/>
            <person name="Larsen T.O."/>
            <person name="Devries R.P."/>
            <person name="Grigoriev I.V."/>
            <person name="Machida M."/>
            <person name="Baker S.E."/>
            <person name="Andersen M.R."/>
            <person name="Cantor M.N."/>
            <person name="Hua S.X."/>
        </authorList>
    </citation>
    <scope>NUCLEOTIDE SEQUENCE [LARGE SCALE GENOMIC DNA]</scope>
    <source>
        <strain evidence="2 3">CBS 119388</strain>
    </source>
</reference>
<name>A0A5N7DG35_9EURO</name>
<feature type="signal peptide" evidence="1">
    <location>
        <begin position="1"/>
        <end position="17"/>
    </location>
</feature>
<sequence length="138" mass="14998">MKLQVLYSLVAASLAFAEPIGNPGAFVQRDVEQTKDNYIRCFSQYFIGGLQYCGGYPDCVPLANLRACMIKSLGGFTDTAPSEETLKKSFDTCRSQVSKTVQENSSLTSQEKETVLQSLGDRQGEALSLNKSCAPAPK</sequence>
<evidence type="ECO:0000313" key="2">
    <source>
        <dbReference type="EMBL" id="KAE8405406.1"/>
    </source>
</evidence>
<dbReference type="Proteomes" id="UP000325579">
    <property type="component" value="Unassembled WGS sequence"/>
</dbReference>